<feature type="region of interest" description="Disordered" evidence="5">
    <location>
        <begin position="933"/>
        <end position="994"/>
    </location>
</feature>
<dbReference type="Gene3D" id="3.30.30.30">
    <property type="match status" value="1"/>
</dbReference>
<organism evidence="7 8">
    <name type="scientific">Neoarthrinium moseri</name>
    <dbReference type="NCBI Taxonomy" id="1658444"/>
    <lineage>
        <taxon>Eukaryota</taxon>
        <taxon>Fungi</taxon>
        <taxon>Dikarya</taxon>
        <taxon>Ascomycota</taxon>
        <taxon>Pezizomycotina</taxon>
        <taxon>Sordariomycetes</taxon>
        <taxon>Xylariomycetidae</taxon>
        <taxon>Amphisphaeriales</taxon>
        <taxon>Apiosporaceae</taxon>
        <taxon>Neoarthrinium</taxon>
    </lineage>
</organism>
<dbReference type="Gene3D" id="3.90.640.10">
    <property type="entry name" value="Actin, Chain A, domain 4"/>
    <property type="match status" value="1"/>
</dbReference>
<feature type="region of interest" description="Disordered" evidence="5">
    <location>
        <begin position="819"/>
        <end position="873"/>
    </location>
</feature>
<accession>A0A9Q0ALU0</accession>
<dbReference type="GO" id="GO:0005524">
    <property type="term" value="F:ATP binding"/>
    <property type="evidence" value="ECO:0007669"/>
    <property type="project" value="UniProtKB-KW"/>
</dbReference>
<evidence type="ECO:0000256" key="6">
    <source>
        <dbReference type="SAM" id="SignalP"/>
    </source>
</evidence>
<dbReference type="EMBL" id="JAFIMR010000015">
    <property type="protein sequence ID" value="KAI1869567.1"/>
    <property type="molecule type" value="Genomic_DNA"/>
</dbReference>
<dbReference type="Gene3D" id="1.20.1270.10">
    <property type="match status" value="1"/>
</dbReference>
<dbReference type="PANTHER" id="PTHR45639:SF3">
    <property type="entry name" value="HYPOXIA UP-REGULATED PROTEIN 1"/>
    <property type="match status" value="1"/>
</dbReference>
<feature type="region of interest" description="Disordered" evidence="5">
    <location>
        <begin position="594"/>
        <end position="660"/>
    </location>
</feature>
<dbReference type="PANTHER" id="PTHR45639">
    <property type="entry name" value="HSC70CB, ISOFORM G-RELATED"/>
    <property type="match status" value="1"/>
</dbReference>
<dbReference type="InterPro" id="IPR043129">
    <property type="entry name" value="ATPase_NBD"/>
</dbReference>
<evidence type="ECO:0000256" key="3">
    <source>
        <dbReference type="ARBA" id="ARBA00023186"/>
    </source>
</evidence>
<name>A0A9Q0ALU0_9PEZI</name>
<dbReference type="SUPFAM" id="SSF53067">
    <property type="entry name" value="Actin-like ATPase domain"/>
    <property type="match status" value="2"/>
</dbReference>
<dbReference type="FunFam" id="1.20.1270.10:FF:000002">
    <property type="entry name" value="Heat shock 70 kDa protein 4"/>
    <property type="match status" value="1"/>
</dbReference>
<evidence type="ECO:0000256" key="4">
    <source>
        <dbReference type="SAM" id="Coils"/>
    </source>
</evidence>
<keyword evidence="4" id="KW-0175">Coiled coil</keyword>
<gene>
    <name evidence="7" type="ORF">JX265_006657</name>
</gene>
<dbReference type="SUPFAM" id="SSF100934">
    <property type="entry name" value="Heat shock protein 70kD (HSP70), C-terminal subdomain"/>
    <property type="match status" value="1"/>
</dbReference>
<proteinExistence type="predicted"/>
<protein>
    <submittedName>
        <fullName evidence="7">Uncharacterized protein</fullName>
    </submittedName>
</protein>
<feature type="compositionally biased region" description="Basic residues" evidence="5">
    <location>
        <begin position="941"/>
        <end position="959"/>
    </location>
</feature>
<keyword evidence="2" id="KW-0067">ATP-binding</keyword>
<dbReference type="GO" id="GO:0140662">
    <property type="term" value="F:ATP-dependent protein folding chaperone"/>
    <property type="evidence" value="ECO:0007669"/>
    <property type="project" value="InterPro"/>
</dbReference>
<feature type="coiled-coil region" evidence="4">
    <location>
        <begin position="753"/>
        <end position="787"/>
    </location>
</feature>
<feature type="compositionally biased region" description="Low complexity" evidence="5">
    <location>
        <begin position="819"/>
        <end position="843"/>
    </location>
</feature>
<reference evidence="7" key="1">
    <citation type="submission" date="2021-03" db="EMBL/GenBank/DDBJ databases">
        <title>Revisited historic fungal species revealed as producer of novel bioactive compounds through whole genome sequencing and comparative genomics.</title>
        <authorList>
            <person name="Vignolle G.A."/>
            <person name="Hochenegger N."/>
            <person name="Mach R.L."/>
            <person name="Mach-Aigner A.R."/>
            <person name="Javad Rahimi M."/>
            <person name="Salim K.A."/>
            <person name="Chan C.M."/>
            <person name="Lim L.B.L."/>
            <person name="Cai F."/>
            <person name="Druzhinina I.S."/>
            <person name="U'Ren J.M."/>
            <person name="Derntl C."/>
        </authorList>
    </citation>
    <scope>NUCLEOTIDE SEQUENCE</scope>
    <source>
        <strain evidence="7">TUCIM 5799</strain>
    </source>
</reference>
<feature type="chain" id="PRO_5040197244" evidence="6">
    <location>
        <begin position="25"/>
        <end position="1018"/>
    </location>
</feature>
<dbReference type="AlphaFoldDB" id="A0A9Q0ALU0"/>
<dbReference type="PRINTS" id="PR00301">
    <property type="entry name" value="HEATSHOCK70"/>
</dbReference>
<feature type="compositionally biased region" description="Low complexity" evidence="5">
    <location>
        <begin position="607"/>
        <end position="655"/>
    </location>
</feature>
<feature type="region of interest" description="Disordered" evidence="5">
    <location>
        <begin position="999"/>
        <end position="1018"/>
    </location>
</feature>
<comment type="caution">
    <text evidence="7">The sequence shown here is derived from an EMBL/GenBank/DDBJ whole genome shotgun (WGS) entry which is preliminary data.</text>
</comment>
<dbReference type="Pfam" id="PF00012">
    <property type="entry name" value="HSP70"/>
    <property type="match status" value="1"/>
</dbReference>
<dbReference type="Proteomes" id="UP000829685">
    <property type="component" value="Unassembled WGS sequence"/>
</dbReference>
<feature type="compositionally biased region" description="Basic and acidic residues" evidence="5">
    <location>
        <begin position="969"/>
        <end position="978"/>
    </location>
</feature>
<feature type="signal peptide" evidence="6">
    <location>
        <begin position="1"/>
        <end position="24"/>
    </location>
</feature>
<keyword evidence="6" id="KW-0732">Signal</keyword>
<keyword evidence="3" id="KW-0143">Chaperone</keyword>
<dbReference type="CDD" id="cd10230">
    <property type="entry name" value="ASKHA_NBD_HSP70_HYOU1"/>
    <property type="match status" value="1"/>
</dbReference>
<evidence type="ECO:0000256" key="1">
    <source>
        <dbReference type="ARBA" id="ARBA00022741"/>
    </source>
</evidence>
<dbReference type="GO" id="GO:0034663">
    <property type="term" value="C:endoplasmic reticulum chaperone complex"/>
    <property type="evidence" value="ECO:0007669"/>
    <property type="project" value="TreeGrafter"/>
</dbReference>
<keyword evidence="8" id="KW-1185">Reference proteome</keyword>
<evidence type="ECO:0000313" key="7">
    <source>
        <dbReference type="EMBL" id="KAI1869567.1"/>
    </source>
</evidence>
<dbReference type="FunFam" id="3.90.640.10:FF:000039">
    <property type="entry name" value="Hsp70 family chaperone Lhs1/Orp150"/>
    <property type="match status" value="1"/>
</dbReference>
<evidence type="ECO:0000313" key="8">
    <source>
        <dbReference type="Proteomes" id="UP000829685"/>
    </source>
</evidence>
<dbReference type="GO" id="GO:0030968">
    <property type="term" value="P:endoplasmic reticulum unfolded protein response"/>
    <property type="evidence" value="ECO:0007669"/>
    <property type="project" value="TreeGrafter"/>
</dbReference>
<dbReference type="InterPro" id="IPR013126">
    <property type="entry name" value="Hsp_70_fam"/>
</dbReference>
<dbReference type="InterPro" id="IPR029048">
    <property type="entry name" value="HSP70_C_sf"/>
</dbReference>
<dbReference type="Gene3D" id="3.30.420.40">
    <property type="match status" value="2"/>
</dbReference>
<evidence type="ECO:0000256" key="2">
    <source>
        <dbReference type="ARBA" id="ARBA00022840"/>
    </source>
</evidence>
<evidence type="ECO:0000256" key="5">
    <source>
        <dbReference type="SAM" id="MobiDB-lite"/>
    </source>
</evidence>
<keyword evidence="1" id="KW-0547">Nucleotide-binding</keyword>
<dbReference type="OrthoDB" id="10262720at2759"/>
<sequence length="1018" mass="110333">MAHFLSPRWVVACAVLLFSTNVFAMSAVLGVDLGTEYIKAALVKPGIPLEIVLTKDSRRKETSAVAFKPASNAPKAGSYPERLYGSDAMAVAARFPSDVYPNLKTLLGLPVDDASVQEYLARHPALQLEPHKLRNTAAFKSKTFAEEEDAWMVEELLAMELQSIQRNAEALAGPDTSIRSVVITVPPFYTIEEKRAVQTAAELVGLKVLSLISDGLAVGLNFATSRQFPVINEGGKPEHHMVFDMGAGSTSATVMKFQGRSVKDVGKFNKTIQEVQVLGSGWDRSLGGDSFNYLIVDDMISKFVGTPAAKKVSATTESVRGHGKAIAKLLKDAEKVRHVLSANQETQTSFEGLYEDVDFRYKITRADFEALAQEHAARVGAAVQKALEVAELDISQLDSIILHGGASRTPFVQKALEKIAGADKLRSNVNSDEAAVFGAAFRGAEISPSFRVKEIRISDGSNYPAGMKWTDVQGKTKQQRLWTERSLLGAAPKEITLNNLEDFSVQFYQQVPTADGTVDKDTKAVTTKNLTASVAQLKTTNGCADADIHLKLNVRLATEDGEVDVAKISVECEAEEAEKEGSVMDGVKNLFGFGKKDQQPLGDGEENATSSESSSTTESTTASTDTATTSAVESESSTTSETTSTASSAEAAEASPGPKKKQLVVIPVEYVVEKAGVPALPKADSAKSKDRIKAFEASDKARRLREDTLNQLEGFTYKIRDLLESDSFIAASTDKERAALEKKASAASDWLYEDGADALRDELKAKLKELKDSVAPVEKRIKETQERPDLVKALRSSLEQTATFIDTIKQKIAEAEAFKSSASASATSTESSSTITEAPSSASGDFDGLEDDDFTRSTTTTASENVGPVPPLYTVGDLKEITELSESTLKWLDEKLAKQAKLPENADPVLLAKDIAEKTKKLEKAGMDLAMKAVNNFDPKGKKKSNSKKSTKTKKKSAKTKTDSANPEHTIDLKDDAGYIKFGGDGKQPTSEELEEMIRKLTKEREEKEEKQHTRDEL</sequence>